<gene>
    <name evidence="6" type="ORF">DEM27_24985</name>
</gene>
<keyword evidence="4 6" id="KW-0067">ATP-binding</keyword>
<evidence type="ECO:0000256" key="2">
    <source>
        <dbReference type="ARBA" id="ARBA00022448"/>
    </source>
</evidence>
<evidence type="ECO:0000256" key="3">
    <source>
        <dbReference type="ARBA" id="ARBA00022741"/>
    </source>
</evidence>
<dbReference type="PANTHER" id="PTHR43776:SF7">
    <property type="entry name" value="D,D-DIPEPTIDE TRANSPORT ATP-BINDING PROTEIN DDPF-RELATED"/>
    <property type="match status" value="1"/>
</dbReference>
<dbReference type="InterPro" id="IPR003593">
    <property type="entry name" value="AAA+_ATPase"/>
</dbReference>
<dbReference type="PANTHER" id="PTHR43776">
    <property type="entry name" value="TRANSPORT ATP-BINDING PROTEIN"/>
    <property type="match status" value="1"/>
</dbReference>
<dbReference type="SMART" id="SM00382">
    <property type="entry name" value="AAA"/>
    <property type="match status" value="1"/>
</dbReference>
<evidence type="ECO:0000259" key="5">
    <source>
        <dbReference type="PROSITE" id="PS50893"/>
    </source>
</evidence>
<protein>
    <submittedName>
        <fullName evidence="6">Peptide ABC transporter ATP-binding protein</fullName>
    </submittedName>
</protein>
<dbReference type="InterPro" id="IPR003439">
    <property type="entry name" value="ABC_transporter-like_ATP-bd"/>
</dbReference>
<dbReference type="Proteomes" id="UP000245252">
    <property type="component" value="Unassembled WGS sequence"/>
</dbReference>
<dbReference type="PROSITE" id="PS00211">
    <property type="entry name" value="ABC_TRANSPORTER_1"/>
    <property type="match status" value="1"/>
</dbReference>
<dbReference type="RefSeq" id="WP_109460969.1">
    <property type="nucleotide sequence ID" value="NZ_QFBC01000015.1"/>
</dbReference>
<evidence type="ECO:0000313" key="6">
    <source>
        <dbReference type="EMBL" id="PWE53498.1"/>
    </source>
</evidence>
<dbReference type="GO" id="GO:0005524">
    <property type="term" value="F:ATP binding"/>
    <property type="evidence" value="ECO:0007669"/>
    <property type="project" value="UniProtKB-KW"/>
</dbReference>
<evidence type="ECO:0000256" key="4">
    <source>
        <dbReference type="ARBA" id="ARBA00022840"/>
    </source>
</evidence>
<dbReference type="GO" id="GO:0055085">
    <property type="term" value="P:transmembrane transport"/>
    <property type="evidence" value="ECO:0007669"/>
    <property type="project" value="UniProtKB-ARBA"/>
</dbReference>
<comment type="similarity">
    <text evidence="1">Belongs to the ABC transporter superfamily.</text>
</comment>
<dbReference type="GO" id="GO:0016887">
    <property type="term" value="F:ATP hydrolysis activity"/>
    <property type="evidence" value="ECO:0007669"/>
    <property type="project" value="InterPro"/>
</dbReference>
<dbReference type="InterPro" id="IPR050319">
    <property type="entry name" value="ABC_transp_ATP-bind"/>
</dbReference>
<keyword evidence="2" id="KW-0813">Transport</keyword>
<reference evidence="6 7" key="1">
    <citation type="submission" date="2018-05" db="EMBL/GenBank/DDBJ databases">
        <title>The draft genome of strain NS-104.</title>
        <authorList>
            <person name="Hang P."/>
            <person name="Jiang J."/>
        </authorList>
    </citation>
    <scope>NUCLEOTIDE SEQUENCE [LARGE SCALE GENOMIC DNA]</scope>
    <source>
        <strain evidence="6 7">NS-104</strain>
    </source>
</reference>
<dbReference type="SUPFAM" id="SSF52540">
    <property type="entry name" value="P-loop containing nucleoside triphosphate hydrolases"/>
    <property type="match status" value="1"/>
</dbReference>
<dbReference type="CDD" id="cd03257">
    <property type="entry name" value="ABC_NikE_OppD_transporters"/>
    <property type="match status" value="1"/>
</dbReference>
<dbReference type="Gene3D" id="3.40.50.300">
    <property type="entry name" value="P-loop containing nucleotide triphosphate hydrolases"/>
    <property type="match status" value="1"/>
</dbReference>
<sequence>MMALLDIRGITRVYGGRAPFGLDPPFTALDNVSFSVSAGSIHGLVGESGSGKSTLARIVMALDRPTSGDILLEGRSLFSLPARVLKRRRRDFQMVFQDPLASLDPRYTVARIVAEPLHVLEQKPRSDEIRQKVVDSLAQVGLSADAVDRFPHEFSGGQRQRIAFARALITRPKLVVADEPVSALDLSVQAQVLNLIMDMREKFGTAFLFISHDLAVVEAIADQVTVMRHGRIVETGTVEDVFERPRQAYTRELLAARLPLK</sequence>
<name>A0A2U2DJP4_9HYPH</name>
<proteinExistence type="inferred from homology"/>
<comment type="caution">
    <text evidence="6">The sequence shown here is derived from an EMBL/GenBank/DDBJ whole genome shotgun (WGS) entry which is preliminary data.</text>
</comment>
<accession>A0A2U2DJP4</accession>
<evidence type="ECO:0000256" key="1">
    <source>
        <dbReference type="ARBA" id="ARBA00005417"/>
    </source>
</evidence>
<dbReference type="InterPro" id="IPR017871">
    <property type="entry name" value="ABC_transporter-like_CS"/>
</dbReference>
<dbReference type="PROSITE" id="PS50893">
    <property type="entry name" value="ABC_TRANSPORTER_2"/>
    <property type="match status" value="1"/>
</dbReference>
<feature type="domain" description="ABC transporter" evidence="5">
    <location>
        <begin position="5"/>
        <end position="254"/>
    </location>
</feature>
<organism evidence="6 7">
    <name type="scientific">Metarhizobium album</name>
    <dbReference type="NCBI Taxonomy" id="2182425"/>
    <lineage>
        <taxon>Bacteria</taxon>
        <taxon>Pseudomonadati</taxon>
        <taxon>Pseudomonadota</taxon>
        <taxon>Alphaproteobacteria</taxon>
        <taxon>Hyphomicrobiales</taxon>
        <taxon>Rhizobiaceae</taxon>
        <taxon>Metarhizobium</taxon>
    </lineage>
</organism>
<dbReference type="AlphaFoldDB" id="A0A2U2DJP4"/>
<dbReference type="EMBL" id="QFBC01000015">
    <property type="protein sequence ID" value="PWE53498.1"/>
    <property type="molecule type" value="Genomic_DNA"/>
</dbReference>
<dbReference type="OrthoDB" id="9815712at2"/>
<dbReference type="Pfam" id="PF00005">
    <property type="entry name" value="ABC_tran"/>
    <property type="match status" value="1"/>
</dbReference>
<keyword evidence="7" id="KW-1185">Reference proteome</keyword>
<dbReference type="InterPro" id="IPR027417">
    <property type="entry name" value="P-loop_NTPase"/>
</dbReference>
<evidence type="ECO:0000313" key="7">
    <source>
        <dbReference type="Proteomes" id="UP000245252"/>
    </source>
</evidence>
<keyword evidence="3" id="KW-0547">Nucleotide-binding</keyword>